<dbReference type="GO" id="GO:0003677">
    <property type="term" value="F:DNA binding"/>
    <property type="evidence" value="ECO:0007669"/>
    <property type="project" value="UniProtKB-KW"/>
</dbReference>
<proteinExistence type="predicted"/>
<accession>Q9AJB8</accession>
<dbReference type="Pfam" id="PF11320">
    <property type="entry name" value="DUF3122"/>
    <property type="match status" value="1"/>
</dbReference>
<evidence type="ECO:0000313" key="1">
    <source>
        <dbReference type="EMBL" id="BAB39385.1"/>
    </source>
</evidence>
<dbReference type="InterPro" id="IPR021469">
    <property type="entry name" value="DUF3122"/>
</dbReference>
<dbReference type="AlphaFoldDB" id="Q9AJB8"/>
<sequence>MLRRIWKVFWWLFLLAILTIYIYLSLASFTSQELMAAVIKLEETPKEIVYRSQQKLSDKLGHSWQVVLFKRINSNNNEISAINLRLVGFPGSQEIPHPLPLKITTDTGKVLTAPDIFIDEAPAPTIGQYDFKDVLSQLPTQDLLIGIPVGKQNFINLAIPKQIVQEWQEVHKNLEF</sequence>
<organism evidence="1">
    <name type="scientific">Anabaena variabilis</name>
    <dbReference type="NCBI Taxonomy" id="264691"/>
    <lineage>
        <taxon>Bacteria</taxon>
        <taxon>Bacillati</taxon>
        <taxon>Cyanobacteriota</taxon>
        <taxon>Cyanophyceae</taxon>
        <taxon>Nostocales</taxon>
        <taxon>Nostocaceae</taxon>
        <taxon>Trichormus</taxon>
    </lineage>
</organism>
<keyword evidence="1" id="KW-0371">Homeobox</keyword>
<reference evidence="1" key="1">
    <citation type="submission" date="2001-03" db="EMBL/GenBank/DDBJ databases">
        <title>Cloning and sequencing of the genes encoding the subunits of the bidirectional hydrogenase of Anabaena variabilis IAM M58.</title>
        <authorList>
            <person name="Nakamura K."/>
            <person name="Mochimaru M."/>
            <person name="Masukawa H."/>
            <person name="Iwata S."/>
            <person name="Sakurai H."/>
        </authorList>
    </citation>
    <scope>NUCLEOTIDE SEQUENCE</scope>
    <source>
        <strain evidence="1">IAM M58</strain>
    </source>
</reference>
<dbReference type="EMBL" id="AB057405">
    <property type="protein sequence ID" value="BAB39385.1"/>
    <property type="molecule type" value="Genomic_DNA"/>
</dbReference>
<protein>
    <submittedName>
        <fullName evidence="1">HoxF, ORF, hoxU, ORF8, hoxY genes</fullName>
    </submittedName>
</protein>
<name>Q9AJB8_ANAVA</name>